<evidence type="ECO:0000256" key="1">
    <source>
        <dbReference type="SAM" id="MobiDB-lite"/>
    </source>
</evidence>
<gene>
    <name evidence="3" type="ORF">C445_20981</name>
    <name evidence="2" type="ORF">CHINAEXTREME_14445</name>
</gene>
<dbReference type="eggNOG" id="arCOG02749">
    <property type="taxonomic scope" value="Archaea"/>
</dbReference>
<sequence>MPISKDRFEEIRNEENGGVGSVRGTDPAKILNFLREHADKAFTQDENAKWTDAKQTTVQLTLVRLWERGRVDHHGNYWRISDHDQSVDAATGHAGTTLAAHEDDDETPWRRDWNEIAVDPREHRSER</sequence>
<dbReference type="Proteomes" id="UP000011555">
    <property type="component" value="Unassembled WGS sequence"/>
</dbReference>
<dbReference type="AlphaFoldDB" id="M0L5E9"/>
<evidence type="ECO:0000313" key="5">
    <source>
        <dbReference type="Proteomes" id="UP000186547"/>
    </source>
</evidence>
<dbReference type="EMBL" id="AOLZ01000079">
    <property type="protein sequence ID" value="EMA27215.1"/>
    <property type="molecule type" value="Genomic_DNA"/>
</dbReference>
<evidence type="ECO:0000313" key="4">
    <source>
        <dbReference type="Proteomes" id="UP000011555"/>
    </source>
</evidence>
<dbReference type="KEGG" id="hlc:CHINAEXTREME14445"/>
<feature type="compositionally biased region" description="Basic and acidic residues" evidence="1">
    <location>
        <begin position="1"/>
        <end position="15"/>
    </location>
</feature>
<feature type="compositionally biased region" description="Low complexity" evidence="1">
    <location>
        <begin position="89"/>
        <end position="99"/>
    </location>
</feature>
<protein>
    <submittedName>
        <fullName evidence="2">MarR family transcriptional regulator</fullName>
    </submittedName>
</protein>
<reference evidence="2 5" key="1">
    <citation type="journal article" date="2011" name="J. Bacteriol.">
        <title>Genome sequence of Halobiforma lacisalsi AJ5, an extremely halophilic archaeon which harbors a bop gene.</title>
        <authorList>
            <person name="Jiang X."/>
            <person name="Wang S."/>
            <person name="Cheng H."/>
            <person name="Huo Y."/>
            <person name="Zhang X."/>
            <person name="Zhu X."/>
            <person name="Han X."/>
            <person name="Ni P."/>
            <person name="Wu M."/>
        </authorList>
    </citation>
    <scope>NUCLEOTIDE SEQUENCE [LARGE SCALE GENOMIC DNA]</scope>
    <source>
        <strain evidence="2 5">AJ5</strain>
    </source>
</reference>
<reference evidence="3 4" key="2">
    <citation type="journal article" date="2014" name="PLoS Genet.">
        <title>Phylogenetically driven sequencing of extremely halophilic archaea reveals strategies for static and dynamic osmo-response.</title>
        <authorList>
            <person name="Becker E.A."/>
            <person name="Seitzer P.M."/>
            <person name="Tritt A."/>
            <person name="Larsen D."/>
            <person name="Krusor M."/>
            <person name="Yao A.I."/>
            <person name="Wu D."/>
            <person name="Madern D."/>
            <person name="Eisen J.A."/>
            <person name="Darling A.E."/>
            <person name="Facciotti M.T."/>
        </authorList>
    </citation>
    <scope>NUCLEOTIDE SEQUENCE [LARGE SCALE GENOMIC DNA]</scope>
    <source>
        <strain evidence="3 4">AJ5</strain>
    </source>
</reference>
<evidence type="ECO:0000313" key="2">
    <source>
        <dbReference type="EMBL" id="APW98899.1"/>
    </source>
</evidence>
<dbReference type="EMBL" id="CP019285">
    <property type="protein sequence ID" value="APW98899.1"/>
    <property type="molecule type" value="Genomic_DNA"/>
</dbReference>
<organism evidence="3 4">
    <name type="scientific">Natronobacterium lacisalsi AJ5</name>
    <dbReference type="NCBI Taxonomy" id="358396"/>
    <lineage>
        <taxon>Archaea</taxon>
        <taxon>Methanobacteriati</taxon>
        <taxon>Methanobacteriota</taxon>
        <taxon>Stenosarchaea group</taxon>
        <taxon>Halobacteria</taxon>
        <taxon>Halobacteriales</taxon>
        <taxon>Natrialbaceae</taxon>
        <taxon>Natronobacterium</taxon>
    </lineage>
</organism>
<feature type="region of interest" description="Disordered" evidence="1">
    <location>
        <begin position="88"/>
        <end position="127"/>
    </location>
</feature>
<feature type="region of interest" description="Disordered" evidence="1">
    <location>
        <begin position="1"/>
        <end position="25"/>
    </location>
</feature>
<accession>M0L5E9</accession>
<reference evidence="2" key="3">
    <citation type="submission" date="2017-01" db="EMBL/GenBank/DDBJ databases">
        <authorList>
            <person name="Mah S.A."/>
            <person name="Swanson W.J."/>
            <person name="Moy G.W."/>
            <person name="Vacquier V.D."/>
        </authorList>
    </citation>
    <scope>NUCLEOTIDE SEQUENCE</scope>
    <source>
        <strain evidence="2">AJ5</strain>
    </source>
</reference>
<feature type="compositionally biased region" description="Basic and acidic residues" evidence="1">
    <location>
        <begin position="107"/>
        <end position="127"/>
    </location>
</feature>
<dbReference type="Proteomes" id="UP000186547">
    <property type="component" value="Chromosome"/>
</dbReference>
<evidence type="ECO:0000313" key="3">
    <source>
        <dbReference type="EMBL" id="EMA27215.1"/>
    </source>
</evidence>
<keyword evidence="4" id="KW-1185">Reference proteome</keyword>
<proteinExistence type="predicted"/>
<name>M0L5E9_NATLA</name>